<gene>
    <name evidence="3" type="ORF">chiPu_0031656</name>
</gene>
<keyword evidence="1" id="KW-0175">Coiled coil</keyword>
<feature type="compositionally biased region" description="Low complexity" evidence="2">
    <location>
        <begin position="11"/>
        <end position="26"/>
    </location>
</feature>
<protein>
    <submittedName>
        <fullName evidence="3">Uncharacterized protein</fullName>
    </submittedName>
</protein>
<reference evidence="3 4" key="1">
    <citation type="journal article" date="2018" name="Nat. Ecol. Evol.">
        <title>Shark genomes provide insights into elasmobranch evolution and the origin of vertebrates.</title>
        <authorList>
            <person name="Hara Y"/>
            <person name="Yamaguchi K"/>
            <person name="Onimaru K"/>
            <person name="Kadota M"/>
            <person name="Koyanagi M"/>
            <person name="Keeley SD"/>
            <person name="Tatsumi K"/>
            <person name="Tanaka K"/>
            <person name="Motone F"/>
            <person name="Kageyama Y"/>
            <person name="Nozu R"/>
            <person name="Adachi N"/>
            <person name="Nishimura O"/>
            <person name="Nakagawa R"/>
            <person name="Tanegashima C"/>
            <person name="Kiyatake I"/>
            <person name="Matsumoto R"/>
            <person name="Murakumo K"/>
            <person name="Nishida K"/>
            <person name="Terakita A"/>
            <person name="Kuratani S"/>
            <person name="Sato K"/>
            <person name="Hyodo S Kuraku.S."/>
        </authorList>
    </citation>
    <scope>NUCLEOTIDE SEQUENCE [LARGE SCALE GENOMIC DNA]</scope>
</reference>
<evidence type="ECO:0000256" key="1">
    <source>
        <dbReference type="SAM" id="Coils"/>
    </source>
</evidence>
<dbReference type="EMBL" id="BEZZ01215277">
    <property type="protein sequence ID" value="GCC47364.1"/>
    <property type="molecule type" value="Genomic_DNA"/>
</dbReference>
<organism evidence="3 4">
    <name type="scientific">Chiloscyllium punctatum</name>
    <name type="common">Brownbanded bambooshark</name>
    <name type="synonym">Hemiscyllium punctatum</name>
    <dbReference type="NCBI Taxonomy" id="137246"/>
    <lineage>
        <taxon>Eukaryota</taxon>
        <taxon>Metazoa</taxon>
        <taxon>Chordata</taxon>
        <taxon>Craniata</taxon>
        <taxon>Vertebrata</taxon>
        <taxon>Chondrichthyes</taxon>
        <taxon>Elasmobranchii</taxon>
        <taxon>Galeomorphii</taxon>
        <taxon>Galeoidea</taxon>
        <taxon>Orectolobiformes</taxon>
        <taxon>Hemiscylliidae</taxon>
        <taxon>Chiloscyllium</taxon>
    </lineage>
</organism>
<feature type="region of interest" description="Disordered" evidence="2">
    <location>
        <begin position="1"/>
        <end position="26"/>
    </location>
</feature>
<feature type="non-terminal residue" evidence="3">
    <location>
        <position position="1"/>
    </location>
</feature>
<dbReference type="AlphaFoldDB" id="A0A401TXI9"/>
<feature type="region of interest" description="Disordered" evidence="2">
    <location>
        <begin position="67"/>
        <end position="91"/>
    </location>
</feature>
<comment type="caution">
    <text evidence="3">The sequence shown here is derived from an EMBL/GenBank/DDBJ whole genome shotgun (WGS) entry which is preliminary data.</text>
</comment>
<sequence>DRERDADIGEQADAADQIEQQQAAQDANTLQPLVAVGQEIVEDEVAGHRHDRTGGLGLREWRLEQFQRDEQHREMHQQAEPADRGEQDEAQRDQVVGQFRQHEAEEVERNHRVELALAMLAGAESVGNLDGAQLALRRRDDVEQDLEALGRELRRELLEAVPADHEEAAHGIGDLDLQRAARDLGGEGAGAGALLVEAVGLVALDVAAADHE</sequence>
<evidence type="ECO:0000256" key="2">
    <source>
        <dbReference type="SAM" id="MobiDB-lite"/>
    </source>
</evidence>
<accession>A0A401TXI9</accession>
<feature type="non-terminal residue" evidence="3">
    <location>
        <position position="212"/>
    </location>
</feature>
<proteinExistence type="predicted"/>
<evidence type="ECO:0000313" key="3">
    <source>
        <dbReference type="EMBL" id="GCC47364.1"/>
    </source>
</evidence>
<keyword evidence="4" id="KW-1185">Reference proteome</keyword>
<dbReference type="Proteomes" id="UP000287033">
    <property type="component" value="Unassembled WGS sequence"/>
</dbReference>
<name>A0A401TXI9_CHIPU</name>
<feature type="coiled-coil region" evidence="1">
    <location>
        <begin position="132"/>
        <end position="159"/>
    </location>
</feature>
<evidence type="ECO:0000313" key="4">
    <source>
        <dbReference type="Proteomes" id="UP000287033"/>
    </source>
</evidence>